<evidence type="ECO:0000256" key="5">
    <source>
        <dbReference type="PROSITE-ProRule" id="PRU00409"/>
    </source>
</evidence>
<reference evidence="8 9" key="1">
    <citation type="journal article" date="2024" name="Science">
        <title>Giant polyketide synthase enzymes in the biosynthesis of giant marine polyether toxins.</title>
        <authorList>
            <person name="Fallon T.R."/>
            <person name="Shende V.V."/>
            <person name="Wierzbicki I.H."/>
            <person name="Pendleton A.L."/>
            <person name="Watervoot N.F."/>
            <person name="Auber R.P."/>
            <person name="Gonzalez D.J."/>
            <person name="Wisecaver J.H."/>
            <person name="Moore B.S."/>
        </authorList>
    </citation>
    <scope>NUCLEOTIDE SEQUENCE [LARGE SCALE GENOMIC DNA]</scope>
    <source>
        <strain evidence="8 9">12B1</strain>
    </source>
</reference>
<dbReference type="PROSITE" id="PS50089">
    <property type="entry name" value="ZF_RING_2"/>
    <property type="match status" value="1"/>
</dbReference>
<dbReference type="Pfam" id="PF00097">
    <property type="entry name" value="zf-C3HC4"/>
    <property type="match status" value="1"/>
</dbReference>
<dbReference type="InterPro" id="IPR001841">
    <property type="entry name" value="Znf_RING"/>
</dbReference>
<dbReference type="InterPro" id="IPR013083">
    <property type="entry name" value="Znf_RING/FYVE/PHD"/>
</dbReference>
<evidence type="ECO:0000259" key="7">
    <source>
        <dbReference type="PROSITE" id="PS50975"/>
    </source>
</evidence>
<gene>
    <name evidence="8" type="ORF">AB1Y20_012584</name>
</gene>
<keyword evidence="5" id="KW-0547">Nucleotide-binding</keyword>
<dbReference type="Proteomes" id="UP001515480">
    <property type="component" value="Unassembled WGS sequence"/>
</dbReference>
<evidence type="ECO:0000256" key="1">
    <source>
        <dbReference type="ARBA" id="ARBA00022723"/>
    </source>
</evidence>
<dbReference type="GO" id="GO:0005524">
    <property type="term" value="F:ATP binding"/>
    <property type="evidence" value="ECO:0007669"/>
    <property type="project" value="UniProtKB-UniRule"/>
</dbReference>
<dbReference type="SUPFAM" id="SSF57850">
    <property type="entry name" value="RING/U-box"/>
    <property type="match status" value="1"/>
</dbReference>
<evidence type="ECO:0000259" key="6">
    <source>
        <dbReference type="PROSITE" id="PS50089"/>
    </source>
</evidence>
<protein>
    <recommendedName>
        <fullName evidence="10">ATP-grasp domain-containing protein</fullName>
    </recommendedName>
</protein>
<evidence type="ECO:0000256" key="2">
    <source>
        <dbReference type="ARBA" id="ARBA00022771"/>
    </source>
</evidence>
<dbReference type="GO" id="GO:0008270">
    <property type="term" value="F:zinc ion binding"/>
    <property type="evidence" value="ECO:0007669"/>
    <property type="project" value="UniProtKB-KW"/>
</dbReference>
<proteinExistence type="predicted"/>
<keyword evidence="2 4" id="KW-0863">Zinc-finger</keyword>
<feature type="domain" description="ATP-grasp" evidence="7">
    <location>
        <begin position="311"/>
        <end position="502"/>
    </location>
</feature>
<dbReference type="Gene3D" id="3.30.40.10">
    <property type="entry name" value="Zinc/RING finger domain, C3HC4 (zinc finger)"/>
    <property type="match status" value="1"/>
</dbReference>
<dbReference type="SMART" id="SM00184">
    <property type="entry name" value="RING"/>
    <property type="match status" value="1"/>
</dbReference>
<accession>A0AB34ILV3</accession>
<dbReference type="EMBL" id="JBGBPQ010000024">
    <property type="protein sequence ID" value="KAL1499901.1"/>
    <property type="molecule type" value="Genomic_DNA"/>
</dbReference>
<evidence type="ECO:0000256" key="4">
    <source>
        <dbReference type="PROSITE-ProRule" id="PRU00175"/>
    </source>
</evidence>
<comment type="caution">
    <text evidence="8">The sequence shown here is derived from an EMBL/GenBank/DDBJ whole genome shotgun (WGS) entry which is preliminary data.</text>
</comment>
<evidence type="ECO:0000256" key="3">
    <source>
        <dbReference type="ARBA" id="ARBA00022833"/>
    </source>
</evidence>
<evidence type="ECO:0000313" key="9">
    <source>
        <dbReference type="Proteomes" id="UP001515480"/>
    </source>
</evidence>
<dbReference type="InterPro" id="IPR003806">
    <property type="entry name" value="ATP-grasp_PylC-type"/>
</dbReference>
<name>A0AB34ILV3_PRYPA</name>
<keyword evidence="1" id="KW-0479">Metal-binding</keyword>
<keyword evidence="9" id="KW-1185">Reference proteome</keyword>
<dbReference type="PROSITE" id="PS50975">
    <property type="entry name" value="ATP_GRASP"/>
    <property type="match status" value="1"/>
</dbReference>
<organism evidence="8 9">
    <name type="scientific">Prymnesium parvum</name>
    <name type="common">Toxic golden alga</name>
    <dbReference type="NCBI Taxonomy" id="97485"/>
    <lineage>
        <taxon>Eukaryota</taxon>
        <taxon>Haptista</taxon>
        <taxon>Haptophyta</taxon>
        <taxon>Prymnesiophyceae</taxon>
        <taxon>Prymnesiales</taxon>
        <taxon>Prymnesiaceae</taxon>
        <taxon>Prymnesium</taxon>
    </lineage>
</organism>
<dbReference type="Pfam" id="PF02655">
    <property type="entry name" value="ATP-grasp_3"/>
    <property type="match status" value="1"/>
</dbReference>
<dbReference type="SUPFAM" id="SSF56059">
    <property type="entry name" value="Glutathione synthetase ATP-binding domain-like"/>
    <property type="match status" value="1"/>
</dbReference>
<dbReference type="AlphaFoldDB" id="A0AB34ILV3"/>
<dbReference type="InterPro" id="IPR011761">
    <property type="entry name" value="ATP-grasp"/>
</dbReference>
<evidence type="ECO:0000313" key="8">
    <source>
        <dbReference type="EMBL" id="KAL1499901.1"/>
    </source>
</evidence>
<dbReference type="InterPro" id="IPR018957">
    <property type="entry name" value="Znf_C3HC4_RING-type"/>
</dbReference>
<keyword evidence="5" id="KW-0067">ATP-binding</keyword>
<keyword evidence="3" id="KW-0862">Zinc</keyword>
<evidence type="ECO:0008006" key="10">
    <source>
        <dbReference type="Google" id="ProtNLM"/>
    </source>
</evidence>
<sequence>MAPPPPCPLCLTSSDEPALSLACGHSLCKPCGTKATRFGFQFCPQCRAPHVLDVNVLTRRLETHRKQYRSWRAGETEGVKGELDRIVLPRDPAIPEPDVYLKESCGLLHQSNKRVPLHPLPLKCNEAKVLPPVEVSPPDLYDQLLGTSDPTHAAVFAWWPQKGWKRGKVLHHSMRALPAVRPGRDYVFLPIAESVRDMFGLWCMAYGLQPWQAIWYTLCEDSSETFTALLTALTSYFPAPSERSRLHVYPTFLTQESRMQITRLGFCAVGDLDANAIVGSLAEAKGWLHAPLDSSLDDASPSSSLRAAAAASHLELGGVRAPTGFLCTTAPQLRRAYTLLRDAGARVVLKPKAGLGCNGLVLDAKPEDCAQGDGAIEPYIVEEMVGARGGPSPTIYMLGEHVVAIADQLMVGTQNGGNVVPCTSPPPLQAQMAAAGRAIGRYLGLTSQWGMDFVLDGEGGGAVVVDLNMGRPNGSLGNYLWRSLQLRPEGARADELHLLTLSRLSPEDESAPQFVKLLVDAALLWRPGGAEGVLPLAHVGGTTVNVVCASWHGLAGAKDIAARLRAIDARGKYRVDLDTVRT</sequence>
<feature type="domain" description="RING-type" evidence="6">
    <location>
        <begin position="7"/>
        <end position="47"/>
    </location>
</feature>